<dbReference type="Proteomes" id="UP000637267">
    <property type="component" value="Unassembled WGS sequence"/>
</dbReference>
<keyword evidence="4" id="KW-1185">Reference proteome</keyword>
<dbReference type="CDD" id="cd00431">
    <property type="entry name" value="cysteine_hydrolases"/>
    <property type="match status" value="1"/>
</dbReference>
<keyword evidence="1 3" id="KW-0378">Hydrolase</keyword>
<dbReference type="Pfam" id="PF00857">
    <property type="entry name" value="Isochorismatase"/>
    <property type="match status" value="1"/>
</dbReference>
<protein>
    <submittedName>
        <fullName evidence="3">Hydrolase</fullName>
    </submittedName>
</protein>
<comment type="caution">
    <text evidence="3">The sequence shown here is derived from an EMBL/GenBank/DDBJ whole genome shotgun (WGS) entry which is preliminary data.</text>
</comment>
<dbReference type="Gene3D" id="3.40.50.850">
    <property type="entry name" value="Isochorismatase-like"/>
    <property type="match status" value="1"/>
</dbReference>
<dbReference type="InterPro" id="IPR050272">
    <property type="entry name" value="Isochorismatase-like_hydrls"/>
</dbReference>
<dbReference type="EMBL" id="BMLX01000007">
    <property type="protein sequence ID" value="GGP23721.1"/>
    <property type="molecule type" value="Genomic_DNA"/>
</dbReference>
<dbReference type="PANTHER" id="PTHR43540">
    <property type="entry name" value="PEROXYUREIDOACRYLATE/UREIDOACRYLATE AMIDOHYDROLASE-RELATED"/>
    <property type="match status" value="1"/>
</dbReference>
<reference evidence="4" key="1">
    <citation type="journal article" date="2019" name="Int. J. Syst. Evol. Microbiol.">
        <title>The Global Catalogue of Microorganisms (GCM) 10K type strain sequencing project: providing services to taxonomists for standard genome sequencing and annotation.</title>
        <authorList>
            <consortium name="The Broad Institute Genomics Platform"/>
            <consortium name="The Broad Institute Genome Sequencing Center for Infectious Disease"/>
            <person name="Wu L."/>
            <person name="Ma J."/>
        </authorList>
    </citation>
    <scope>NUCLEOTIDE SEQUENCE [LARGE SCALE GENOMIC DNA]</scope>
    <source>
        <strain evidence="4">CGMCC 1.8859</strain>
    </source>
</reference>
<dbReference type="GO" id="GO:0016787">
    <property type="term" value="F:hydrolase activity"/>
    <property type="evidence" value="ECO:0007669"/>
    <property type="project" value="UniProtKB-KW"/>
</dbReference>
<dbReference type="InterPro" id="IPR000868">
    <property type="entry name" value="Isochorismatase-like_dom"/>
</dbReference>
<feature type="domain" description="Isochorismatase-like" evidence="2">
    <location>
        <begin position="9"/>
        <end position="183"/>
    </location>
</feature>
<accession>A0ABQ2PEK1</accession>
<sequence>MVKLDPATTALVLIDLQQGILPFAGGPHTAQTVVDHGAQLARRFRELNAPVVLVRVGWADDFADALKQPVDQAAPARALPENWMTFAPELNVTEQDIKIVKRQWGAFYGTELDLQLRRRGIKTIVLAGISTNIGVESTLRAAWEHGYAAVVAEDACSGGSAEHHNFAMQVIFPRLSHVRSTAEVLAALAD</sequence>
<evidence type="ECO:0000259" key="2">
    <source>
        <dbReference type="Pfam" id="PF00857"/>
    </source>
</evidence>
<dbReference type="PANTHER" id="PTHR43540:SF7">
    <property type="entry name" value="ISOCHORISMATASE FAMILY PROTEIN YECD"/>
    <property type="match status" value="1"/>
</dbReference>
<dbReference type="NCBIfam" id="NF008517">
    <property type="entry name" value="PRK11440.1"/>
    <property type="match status" value="1"/>
</dbReference>
<name>A0ABQ2PEK1_9NEIS</name>
<evidence type="ECO:0000313" key="3">
    <source>
        <dbReference type="EMBL" id="GGP23721.1"/>
    </source>
</evidence>
<dbReference type="RefSeq" id="WP_188706428.1">
    <property type="nucleotide sequence ID" value="NZ_BMLX01000007.1"/>
</dbReference>
<evidence type="ECO:0000313" key="4">
    <source>
        <dbReference type="Proteomes" id="UP000637267"/>
    </source>
</evidence>
<dbReference type="SUPFAM" id="SSF52499">
    <property type="entry name" value="Isochorismatase-like hydrolases"/>
    <property type="match status" value="1"/>
</dbReference>
<dbReference type="InterPro" id="IPR036380">
    <property type="entry name" value="Isochorismatase-like_sf"/>
</dbReference>
<gene>
    <name evidence="3" type="ORF">GCM10010970_37210</name>
</gene>
<proteinExistence type="predicted"/>
<evidence type="ECO:0000256" key="1">
    <source>
        <dbReference type="ARBA" id="ARBA00022801"/>
    </source>
</evidence>
<organism evidence="3 4">
    <name type="scientific">Silvimonas iriomotensis</name>
    <dbReference type="NCBI Taxonomy" id="449662"/>
    <lineage>
        <taxon>Bacteria</taxon>
        <taxon>Pseudomonadati</taxon>
        <taxon>Pseudomonadota</taxon>
        <taxon>Betaproteobacteria</taxon>
        <taxon>Neisseriales</taxon>
        <taxon>Chitinibacteraceae</taxon>
        <taxon>Silvimonas</taxon>
    </lineage>
</organism>